<evidence type="ECO:0000256" key="1">
    <source>
        <dbReference type="SAM" id="Coils"/>
    </source>
</evidence>
<dbReference type="GO" id="GO:0007076">
    <property type="term" value="P:mitotic chromosome condensation"/>
    <property type="evidence" value="ECO:0007669"/>
    <property type="project" value="TreeGrafter"/>
</dbReference>
<dbReference type="GO" id="GO:0000785">
    <property type="term" value="C:chromatin"/>
    <property type="evidence" value="ECO:0007669"/>
    <property type="project" value="TreeGrafter"/>
</dbReference>
<dbReference type="GO" id="GO:0000796">
    <property type="term" value="C:condensin complex"/>
    <property type="evidence" value="ECO:0007669"/>
    <property type="project" value="TreeGrafter"/>
</dbReference>
<reference evidence="4" key="1">
    <citation type="journal article" date="2015" name="BMC Genomics">
        <title>Draft genome of a commonly misdiagnosed multidrug resistant pathogen Candida auris.</title>
        <authorList>
            <person name="Chatterjee S."/>
            <person name="Alampalli S.V."/>
            <person name="Nageshan R.K."/>
            <person name="Chettiar S.T."/>
            <person name="Joshi S."/>
            <person name="Tatu U.S."/>
        </authorList>
    </citation>
    <scope>NUCLEOTIDE SEQUENCE [LARGE SCALE GENOMIC DNA]</scope>
    <source>
        <strain evidence="4">6684</strain>
    </source>
</reference>
<dbReference type="VEuPathDB" id="FungiDB:QG37_02714"/>
<dbReference type="GO" id="GO:0003682">
    <property type="term" value="F:chromatin binding"/>
    <property type="evidence" value="ECO:0007669"/>
    <property type="project" value="TreeGrafter"/>
</dbReference>
<organism evidence="3 4">
    <name type="scientific">Candidozyma auris</name>
    <name type="common">Yeast</name>
    <name type="synonym">Candida auris</name>
    <dbReference type="NCBI Taxonomy" id="498019"/>
    <lineage>
        <taxon>Eukaryota</taxon>
        <taxon>Fungi</taxon>
        <taxon>Dikarya</taxon>
        <taxon>Ascomycota</taxon>
        <taxon>Saccharomycotina</taxon>
        <taxon>Pichiomycetes</taxon>
        <taxon>Metschnikowiaceae</taxon>
        <taxon>Candidozyma</taxon>
    </lineage>
</organism>
<feature type="coiled-coil region" evidence="1">
    <location>
        <begin position="573"/>
        <end position="716"/>
    </location>
</feature>
<dbReference type="GO" id="GO:0005524">
    <property type="term" value="F:ATP binding"/>
    <property type="evidence" value="ECO:0007669"/>
    <property type="project" value="InterPro"/>
</dbReference>
<comment type="caution">
    <text evidence="3">The sequence shown here is derived from an EMBL/GenBank/DDBJ whole genome shotgun (WGS) entry which is preliminary data.</text>
</comment>
<proteinExistence type="predicted"/>
<feature type="region of interest" description="Disordered" evidence="2">
    <location>
        <begin position="418"/>
        <end position="439"/>
    </location>
</feature>
<dbReference type="GO" id="GO:0003777">
    <property type="term" value="F:microtubule motor activity"/>
    <property type="evidence" value="ECO:0007669"/>
    <property type="project" value="InterPro"/>
</dbReference>
<sequence>MIPIVLRIWALDSNRPHLLKVSSATDITFDDKVYSFAAIHDEPSKDWHKQLTSKGALILIGPTGSGKTTTLKGLMEEFLQEPNATVSAFEVSRNSCFVDLLDNKAQKKYMSSIPVEAQIKRVKLSPNVMGTLFSLRLTAPTKANAQSSRSCMLVSLKSATRNLTIVDMMGSEKYDLAGSSNTFANLNVSAITLMLINRTSTKRSSNLVTNLIFNGILLTKNIKFVLHLDKTGDSSLIKSALNNIADVIRSFKFSRSANNGVKPPTRPDTNSVPLYARPTASSASPRKKLMKRPFPGCTTTLPTKQPKITSKTVPSQRHALSKTNLTDRLRRTFTSELNALPKPLAELKVELEGANASNLQLKERADELEATINELKETNIRHASEKQKYEVQLEEKEAQVKKLQSLVAEAQEKEIEHKDELSRLQQEVKESSDENEELQNRLQEQLSILSEKGEELVQQLNDKAKQINCLSSQLEATRKEVAAKDKIIENLEKEVGTLEGSLQEIRRELDSRLAKLEEERDELSKKLETQSNLHNLYTRETEETISKLYSEILNLNSDVGSTEKELVEAKKVNAKCMEQLNLATNKANTLTQQIKKQEESNASAQNFLQVKIKNAAEENERLQADLDKAKIQEMELKKRNEVLAEEKTVVENSEAGQRAKVAELEDLVEELQKYKSKCEYLDGTLADLRTQSQSEELKLRKQVAEYKEHIKKLTGEHSIPKISPPSFEIHEDTNYKTFLKQMKKANRRADEPQSSPLKERNNIDRKQKKRHSLQIPVKVLT</sequence>
<dbReference type="Gene3D" id="3.40.50.300">
    <property type="entry name" value="P-loop containing nucleotide triphosphate hydrolases"/>
    <property type="match status" value="1"/>
</dbReference>
<evidence type="ECO:0000256" key="2">
    <source>
        <dbReference type="SAM" id="MobiDB-lite"/>
    </source>
</evidence>
<dbReference type="PANTHER" id="PTHR43941">
    <property type="entry name" value="STRUCTURAL MAINTENANCE OF CHROMOSOMES PROTEIN 2"/>
    <property type="match status" value="1"/>
</dbReference>
<dbReference type="AlphaFoldDB" id="A0A0L0P1N8"/>
<feature type="region of interest" description="Disordered" evidence="2">
    <location>
        <begin position="742"/>
        <end position="781"/>
    </location>
</feature>
<dbReference type="VEuPathDB" id="FungiDB:CJJ09_002772"/>
<evidence type="ECO:0000313" key="4">
    <source>
        <dbReference type="Proteomes" id="UP000037122"/>
    </source>
</evidence>
<dbReference type="VEuPathDB" id="FungiDB:CJI96_0003287"/>
<feature type="region of interest" description="Disordered" evidence="2">
    <location>
        <begin position="257"/>
        <end position="314"/>
    </location>
</feature>
<dbReference type="InterPro" id="IPR001752">
    <property type="entry name" value="Kinesin_motor_dom"/>
</dbReference>
<dbReference type="InterPro" id="IPR027417">
    <property type="entry name" value="P-loop_NTPase"/>
</dbReference>
<name>A0A0L0P1N8_CANAR</name>
<dbReference type="VEuPathDB" id="FungiDB:CJI97_000812"/>
<dbReference type="GO" id="GO:0007018">
    <property type="term" value="P:microtubule-based movement"/>
    <property type="evidence" value="ECO:0007669"/>
    <property type="project" value="InterPro"/>
</dbReference>
<dbReference type="PRINTS" id="PR00380">
    <property type="entry name" value="KINESINHEAVY"/>
</dbReference>
<feature type="compositionally biased region" description="Polar residues" evidence="2">
    <location>
        <begin position="297"/>
        <end position="314"/>
    </location>
</feature>
<dbReference type="Gene3D" id="1.10.287.1490">
    <property type="match status" value="1"/>
</dbReference>
<dbReference type="Proteomes" id="UP000037122">
    <property type="component" value="Unassembled WGS sequence"/>
</dbReference>
<evidence type="ECO:0000313" key="3">
    <source>
        <dbReference type="EMBL" id="KNE00179.1"/>
    </source>
</evidence>
<gene>
    <name evidence="3" type="ORF">QG37_02714</name>
</gene>
<feature type="compositionally biased region" description="Basic and acidic residues" evidence="2">
    <location>
        <begin position="418"/>
        <end position="432"/>
    </location>
</feature>
<dbReference type="EMBL" id="LGST01000019">
    <property type="protein sequence ID" value="KNE00179.1"/>
    <property type="molecule type" value="Genomic_DNA"/>
</dbReference>
<dbReference type="PANTHER" id="PTHR43941:SF1">
    <property type="entry name" value="STRUCTURAL MAINTENANCE OF CHROMOSOMES PROTEIN 2"/>
    <property type="match status" value="1"/>
</dbReference>
<dbReference type="GO" id="GO:0008017">
    <property type="term" value="F:microtubule binding"/>
    <property type="evidence" value="ECO:0007669"/>
    <property type="project" value="InterPro"/>
</dbReference>
<protein>
    <recommendedName>
        <fullName evidence="5">Kinesin motor domain-containing protein</fullName>
    </recommendedName>
</protein>
<dbReference type="GO" id="GO:0000793">
    <property type="term" value="C:condensed chromosome"/>
    <property type="evidence" value="ECO:0007669"/>
    <property type="project" value="TreeGrafter"/>
</dbReference>
<accession>A0A0L0P1N8</accession>
<dbReference type="SUPFAM" id="SSF52540">
    <property type="entry name" value="P-loop containing nucleoside triphosphate hydrolases"/>
    <property type="match status" value="1"/>
</dbReference>
<dbReference type="VEuPathDB" id="FungiDB:CJJ07_000432"/>
<feature type="compositionally biased region" description="Basic and acidic residues" evidence="2">
    <location>
        <begin position="747"/>
        <end position="765"/>
    </location>
</feature>
<evidence type="ECO:0008006" key="5">
    <source>
        <dbReference type="Google" id="ProtNLM"/>
    </source>
</evidence>
<dbReference type="VEuPathDB" id="FungiDB:B9J08_000811"/>
<keyword evidence="1" id="KW-0175">Coiled coil</keyword>